<dbReference type="GO" id="GO:0015934">
    <property type="term" value="C:large ribosomal subunit"/>
    <property type="evidence" value="ECO:0007669"/>
    <property type="project" value="InterPro"/>
</dbReference>
<dbReference type="InterPro" id="IPR011332">
    <property type="entry name" value="Ribosomal_zn-bd"/>
</dbReference>
<evidence type="ECO:0000313" key="8">
    <source>
        <dbReference type="Proteomes" id="UP000182465"/>
    </source>
</evidence>
<reference evidence="7 8" key="1">
    <citation type="journal article" date="2016" name="Environ. Microbiol.">
        <title>Genomic resolution of a cold subsurface aquifer community provides metabolic insights for novel microbes adapted to high CO concentrations.</title>
        <authorList>
            <person name="Probst A.J."/>
            <person name="Castelle C.J."/>
            <person name="Singh A."/>
            <person name="Brown C.T."/>
            <person name="Anantharaman K."/>
            <person name="Sharon I."/>
            <person name="Hug L.A."/>
            <person name="Burstein D."/>
            <person name="Emerson J.B."/>
            <person name="Thomas B.C."/>
            <person name="Banfield J.F."/>
        </authorList>
    </citation>
    <scope>NUCLEOTIDE SEQUENCE [LARGE SCALE GENOMIC DNA]</scope>
    <source>
        <strain evidence="7">CG1_02_38_13</strain>
    </source>
</reference>
<dbReference type="Pfam" id="PF01783">
    <property type="entry name" value="Ribosomal_L32p"/>
    <property type="match status" value="1"/>
</dbReference>
<feature type="region of interest" description="Disordered" evidence="6">
    <location>
        <begin position="1"/>
        <end position="22"/>
    </location>
</feature>
<dbReference type="GO" id="GO:0003735">
    <property type="term" value="F:structural constituent of ribosome"/>
    <property type="evidence" value="ECO:0007669"/>
    <property type="project" value="InterPro"/>
</dbReference>
<evidence type="ECO:0000256" key="3">
    <source>
        <dbReference type="ARBA" id="ARBA00023274"/>
    </source>
</evidence>
<dbReference type="HAMAP" id="MF_00340">
    <property type="entry name" value="Ribosomal_bL32"/>
    <property type="match status" value="1"/>
</dbReference>
<sequence length="75" mass="8700">MSTPTQKHTSSRKNVRRASKKLKSISQIICPKCKKPSISHRACLFCGTYKGREAVKIRVPKKFRKKKIKEDKKNK</sequence>
<evidence type="ECO:0000256" key="2">
    <source>
        <dbReference type="ARBA" id="ARBA00022980"/>
    </source>
</evidence>
<keyword evidence="3 5" id="KW-0687">Ribonucleoprotein</keyword>
<protein>
    <recommendedName>
        <fullName evidence="4 5">Large ribosomal subunit protein bL32</fullName>
    </recommendedName>
</protein>
<dbReference type="Proteomes" id="UP000182465">
    <property type="component" value="Unassembled WGS sequence"/>
</dbReference>
<dbReference type="PANTHER" id="PTHR35534">
    <property type="entry name" value="50S RIBOSOMAL PROTEIN L32"/>
    <property type="match status" value="1"/>
</dbReference>
<dbReference type="AlphaFoldDB" id="A0A1J4U399"/>
<proteinExistence type="inferred from homology"/>
<dbReference type="InterPro" id="IPR044957">
    <property type="entry name" value="Ribosomal_bL32_bact"/>
</dbReference>
<accession>A0A1J4U399</accession>
<evidence type="ECO:0000256" key="4">
    <source>
        <dbReference type="ARBA" id="ARBA00035178"/>
    </source>
</evidence>
<name>A0A1J4U399_9BACT</name>
<evidence type="ECO:0000256" key="6">
    <source>
        <dbReference type="SAM" id="MobiDB-lite"/>
    </source>
</evidence>
<organism evidence="7 8">
    <name type="scientific">Candidatus Kuenenbacteria bacterium CG1_02_38_13</name>
    <dbReference type="NCBI Taxonomy" id="1805235"/>
    <lineage>
        <taxon>Bacteria</taxon>
        <taxon>Candidatus Kueneniibacteriota</taxon>
    </lineage>
</organism>
<dbReference type="GO" id="GO:0006412">
    <property type="term" value="P:translation"/>
    <property type="evidence" value="ECO:0007669"/>
    <property type="project" value="UniProtKB-UniRule"/>
</dbReference>
<dbReference type="SUPFAM" id="SSF57829">
    <property type="entry name" value="Zn-binding ribosomal proteins"/>
    <property type="match status" value="1"/>
</dbReference>
<comment type="similarity">
    <text evidence="1 5">Belongs to the bacterial ribosomal protein bL32 family.</text>
</comment>
<feature type="compositionally biased region" description="Basic residues" evidence="6">
    <location>
        <begin position="9"/>
        <end position="22"/>
    </location>
</feature>
<keyword evidence="2 5" id="KW-0689">Ribosomal protein</keyword>
<gene>
    <name evidence="5" type="primary">rpmF</name>
    <name evidence="7" type="ORF">AUJ29_00800</name>
</gene>
<comment type="caution">
    <text evidence="7">The sequence shown here is derived from an EMBL/GenBank/DDBJ whole genome shotgun (WGS) entry which is preliminary data.</text>
</comment>
<dbReference type="InterPro" id="IPR002677">
    <property type="entry name" value="Ribosomal_bL32"/>
</dbReference>
<evidence type="ECO:0000256" key="1">
    <source>
        <dbReference type="ARBA" id="ARBA00008560"/>
    </source>
</evidence>
<dbReference type="PANTHER" id="PTHR35534:SF1">
    <property type="entry name" value="LARGE RIBOSOMAL SUBUNIT PROTEIN BL32"/>
    <property type="match status" value="1"/>
</dbReference>
<evidence type="ECO:0000313" key="7">
    <source>
        <dbReference type="EMBL" id="OIO17825.1"/>
    </source>
</evidence>
<dbReference type="EMBL" id="MNVB01000021">
    <property type="protein sequence ID" value="OIO17825.1"/>
    <property type="molecule type" value="Genomic_DNA"/>
</dbReference>
<dbReference type="NCBIfam" id="TIGR01031">
    <property type="entry name" value="rpmF_bact"/>
    <property type="match status" value="1"/>
</dbReference>
<evidence type="ECO:0000256" key="5">
    <source>
        <dbReference type="HAMAP-Rule" id="MF_00340"/>
    </source>
</evidence>